<proteinExistence type="predicted"/>
<dbReference type="InterPro" id="IPR050232">
    <property type="entry name" value="FBL13/AtMIF1-like"/>
</dbReference>
<keyword evidence="2" id="KW-1185">Reference proteome</keyword>
<protein>
    <submittedName>
        <fullName evidence="1">Uncharacterized protein</fullName>
    </submittedName>
</protein>
<dbReference type="AlphaFoldDB" id="A0AAV2DQ91"/>
<dbReference type="PANTHER" id="PTHR31900">
    <property type="entry name" value="F-BOX/RNI SUPERFAMILY PROTEIN-RELATED"/>
    <property type="match status" value="1"/>
</dbReference>
<dbReference type="EMBL" id="OZ034816">
    <property type="protein sequence ID" value="CAL1375721.1"/>
    <property type="molecule type" value="Genomic_DNA"/>
</dbReference>
<dbReference type="Gene3D" id="3.80.10.10">
    <property type="entry name" value="Ribonuclease Inhibitor"/>
    <property type="match status" value="1"/>
</dbReference>
<dbReference type="SUPFAM" id="SSF52058">
    <property type="entry name" value="L domain-like"/>
    <property type="match status" value="1"/>
</dbReference>
<sequence>MCSFEKLSDLELLESLTLQSSHFTFSGTNEPQEDPFANFSRLKKLQLLHCSSVSGLPHDYGSYHGFVVSGPQLLYLEIHRSQFGSIEIRAPKLKSFTYWTDVLPRLLPTDGSKWNLPSLSHAKLNLCRSKGVISCFNAEQKQVLLKQCVNLFHGLRDVESLSLHMDTIELLIQACDSVKHQPSPFRRLKSLSLLYSNGSFSRVPYQVMRFFLEGSPNVDDKYLTIDKRPRAKARSHTRRDS</sequence>
<dbReference type="Proteomes" id="UP001497516">
    <property type="component" value="Chromosome 3"/>
</dbReference>
<dbReference type="InterPro" id="IPR032675">
    <property type="entry name" value="LRR_dom_sf"/>
</dbReference>
<evidence type="ECO:0000313" key="1">
    <source>
        <dbReference type="EMBL" id="CAL1375721.1"/>
    </source>
</evidence>
<organism evidence="1 2">
    <name type="scientific">Linum trigynum</name>
    <dbReference type="NCBI Taxonomy" id="586398"/>
    <lineage>
        <taxon>Eukaryota</taxon>
        <taxon>Viridiplantae</taxon>
        <taxon>Streptophyta</taxon>
        <taxon>Embryophyta</taxon>
        <taxon>Tracheophyta</taxon>
        <taxon>Spermatophyta</taxon>
        <taxon>Magnoliopsida</taxon>
        <taxon>eudicotyledons</taxon>
        <taxon>Gunneridae</taxon>
        <taxon>Pentapetalae</taxon>
        <taxon>rosids</taxon>
        <taxon>fabids</taxon>
        <taxon>Malpighiales</taxon>
        <taxon>Linaceae</taxon>
        <taxon>Linum</taxon>
    </lineage>
</organism>
<reference evidence="1 2" key="1">
    <citation type="submission" date="2024-04" db="EMBL/GenBank/DDBJ databases">
        <authorList>
            <person name="Fracassetti M."/>
        </authorList>
    </citation>
    <scope>NUCLEOTIDE SEQUENCE [LARGE SCALE GENOMIC DNA]</scope>
</reference>
<name>A0AAV2DQ91_9ROSI</name>
<dbReference type="PANTHER" id="PTHR31900:SF30">
    <property type="entry name" value="SUPERFAMILY PROTEIN, PUTATIVE-RELATED"/>
    <property type="match status" value="1"/>
</dbReference>
<accession>A0AAV2DQ91</accession>
<evidence type="ECO:0000313" key="2">
    <source>
        <dbReference type="Proteomes" id="UP001497516"/>
    </source>
</evidence>
<gene>
    <name evidence="1" type="ORF">LTRI10_LOCUS17503</name>
</gene>